<evidence type="ECO:0000313" key="5">
    <source>
        <dbReference type="RefSeq" id="XP_039121957.1"/>
    </source>
</evidence>
<dbReference type="RefSeq" id="XP_039121957.1">
    <property type="nucleotide sequence ID" value="XM_039266023.1"/>
</dbReference>
<dbReference type="InterPro" id="IPR042277">
    <property type="entry name" value="IST1-like"/>
</dbReference>
<feature type="compositionally biased region" description="Polar residues" evidence="2">
    <location>
        <begin position="811"/>
        <end position="821"/>
    </location>
</feature>
<organism evidence="3 4">
    <name type="scientific">Dioscorea cayennensis subsp. rotundata</name>
    <name type="common">White Guinea yam</name>
    <name type="synonym">Dioscorea rotundata</name>
    <dbReference type="NCBI Taxonomy" id="55577"/>
    <lineage>
        <taxon>Eukaryota</taxon>
        <taxon>Viridiplantae</taxon>
        <taxon>Streptophyta</taxon>
        <taxon>Embryophyta</taxon>
        <taxon>Tracheophyta</taxon>
        <taxon>Spermatophyta</taxon>
        <taxon>Magnoliopsida</taxon>
        <taxon>Liliopsida</taxon>
        <taxon>Dioscoreales</taxon>
        <taxon>Dioscoreaceae</taxon>
        <taxon>Dioscorea</taxon>
    </lineage>
</organism>
<feature type="compositionally biased region" description="Basic and acidic residues" evidence="2">
    <location>
        <begin position="771"/>
        <end position="782"/>
    </location>
</feature>
<dbReference type="Gene3D" id="1.20.1260.60">
    <property type="entry name" value="Vacuolar protein sorting-associated protein Ist1"/>
    <property type="match status" value="1"/>
</dbReference>
<dbReference type="InterPro" id="IPR005061">
    <property type="entry name" value="Ist1"/>
</dbReference>
<feature type="region of interest" description="Disordered" evidence="2">
    <location>
        <begin position="201"/>
        <end position="267"/>
    </location>
</feature>
<reference evidence="4 5" key="1">
    <citation type="submission" date="2025-04" db="UniProtKB">
        <authorList>
            <consortium name="RefSeq"/>
        </authorList>
    </citation>
    <scope>IDENTIFICATION</scope>
</reference>
<protein>
    <submittedName>
        <fullName evidence="4 5">Uncharacterized protein LOC120258561</fullName>
    </submittedName>
</protein>
<feature type="region of interest" description="Disordered" evidence="2">
    <location>
        <begin position="366"/>
        <end position="397"/>
    </location>
</feature>
<sequence>MGSWMFRKSKSFASELLPKSFKAEKCKIALKLVRTRLTLTKNKKGIQVKQMRRDIAMLLAGGQDQTALVRVEHVIREEKNLSVYELIDIYCELIIARLPIIELQKNCPVELKEAISSVIFASSRCADIPEIIDVRKQFVAKYGKEFIIAALEVRPECGVSSMLVEKLSAKAPDSKTKMKTLSSIAEEFNIKWDIKSLEDQNHMPSDDSLAGPKTFASASQTPKESPNANYSPTPSIMNEQSQRMSQNDVVSKTPSFKDSPRSSINTMSMPLTASHSRFSENRGSRSSWEEVNSAYQTDGSLNQQNWNMGFKDATSAAQAAAESAERASVAARAAAELARRESASYNEIKQNIKESVPVQFNEIKQSSESVMEAEDRNTDEVPQARSEKAGRRNYDYINPSRSFSYSPSYSHELSSDDDLLEVNRKTEGRPYDYATFDDSDGQSSDGGDVIDNIMREEAMKSTNLQHNHMFPDNVEFISPPLPDINYPYMSYDSNTEERERLSLGRLTGGFRNKGFPDPPYMRQRDPLPGTPVPSKPVHTRAMEGCVASQEKSLEPNLHGCRTDASPSGVFRGFDKFIGSDLHRSSERRVHVAESSPTLSRVARNNSDIEEQTLYHQNQASINSENLVYDSYSLKSMARDAKLYSSRAYGRSKSALLPPKEINIAPSIEKNVSFSEKAFSSRGVSNEEFPYQQQTVRTNRESMNCFDQDVVKAEPQYILGFRSDRCDDLSRTRDLPSANVYGYHARSCAYTEMESEFFGGSFSSEPINTENRGMHLDRRDSSRSSEQNISLKQSSMASSNVDSLLHKKNLHKSQVNSEVSKIPSRESSFKSVSHVHPKLPDYDTIVAHFQALRANRQ</sequence>
<accession>A0AB40B3W9</accession>
<evidence type="ECO:0000313" key="4">
    <source>
        <dbReference type="RefSeq" id="XP_039121956.1"/>
    </source>
</evidence>
<evidence type="ECO:0000256" key="1">
    <source>
        <dbReference type="ARBA" id="ARBA00005536"/>
    </source>
</evidence>
<dbReference type="GO" id="GO:0015031">
    <property type="term" value="P:protein transport"/>
    <property type="evidence" value="ECO:0007669"/>
    <property type="project" value="InterPro"/>
</dbReference>
<name>A0AB40B3W9_DIOCR</name>
<evidence type="ECO:0000256" key="2">
    <source>
        <dbReference type="SAM" id="MobiDB-lite"/>
    </source>
</evidence>
<dbReference type="PANTHER" id="PTHR12161:SF13">
    <property type="entry name" value="REGULATOR OF VPS4 ACTIVITY IN THE MVB PATHWAY PROTEIN"/>
    <property type="match status" value="1"/>
</dbReference>
<feature type="region of interest" description="Disordered" evidence="2">
    <location>
        <begin position="767"/>
        <end position="828"/>
    </location>
</feature>
<evidence type="ECO:0000313" key="3">
    <source>
        <dbReference type="Proteomes" id="UP001515500"/>
    </source>
</evidence>
<feature type="compositionally biased region" description="Polar residues" evidence="2">
    <location>
        <begin position="216"/>
        <end position="267"/>
    </location>
</feature>
<dbReference type="Proteomes" id="UP001515500">
    <property type="component" value="Chromosome 4"/>
</dbReference>
<dbReference type="RefSeq" id="XP_039121956.1">
    <property type="nucleotide sequence ID" value="XM_039266022.1"/>
</dbReference>
<dbReference type="PANTHER" id="PTHR12161">
    <property type="entry name" value="IST1 FAMILY MEMBER"/>
    <property type="match status" value="1"/>
</dbReference>
<feature type="compositionally biased region" description="Basic and acidic residues" evidence="2">
    <location>
        <begin position="385"/>
        <end position="394"/>
    </location>
</feature>
<dbReference type="AlphaFoldDB" id="A0AB40B3W9"/>
<dbReference type="FunFam" id="1.20.1260.60:FF:000003">
    <property type="entry name" value="IST1-like protein isoform A"/>
    <property type="match status" value="1"/>
</dbReference>
<comment type="similarity">
    <text evidence="1">Belongs to the IST1 family.</text>
</comment>
<keyword evidence="3" id="KW-1185">Reference proteome</keyword>
<feature type="compositionally biased region" description="Polar residues" evidence="2">
    <location>
        <begin position="783"/>
        <end position="801"/>
    </location>
</feature>
<gene>
    <name evidence="4 5" type="primary">LOC120258561</name>
</gene>
<proteinExistence type="inferred from homology"/>
<dbReference type="Pfam" id="PF03398">
    <property type="entry name" value="Ist1"/>
    <property type="match status" value="1"/>
</dbReference>
<dbReference type="GeneID" id="120258561"/>